<sequence length="270" mass="29121">MMDGGTASVRLRTVLRAAARAVLAGVLGAVAGIVAFSLSQTGGQSLSVVVGGLLGVAAALGADLYRRTVQLTEVRLVLPGSEMTFKANTDMRQAAQRMFFQASTRIATRPLEDGSGNLREALTSLKTLFDLYREPLESGEAPPPPPHGDSVHELVLDILNFELAPFLSKWHPRLQAFEQAHPDMDESAWPDNAVFRQELQTLQQNLRPYFVALGKIAGLRDPERHLRPSDRRTGQPPADPLGPLPGQRTATRDGTCPADPTPAADETDDG</sequence>
<comment type="caution">
    <text evidence="3">The sequence shown here is derived from an EMBL/GenBank/DDBJ whole genome shotgun (WGS) entry which is preliminary data.</text>
</comment>
<gene>
    <name evidence="3" type="ORF">ADL12_35020</name>
</gene>
<dbReference type="OrthoDB" id="511218at2"/>
<proteinExistence type="predicted"/>
<feature type="transmembrane region" description="Helical" evidence="2">
    <location>
        <begin position="21"/>
        <end position="39"/>
    </location>
</feature>
<accession>A0A101JEQ8</accession>
<keyword evidence="2" id="KW-1133">Transmembrane helix</keyword>
<feature type="compositionally biased region" description="Low complexity" evidence="1">
    <location>
        <begin position="253"/>
        <end position="264"/>
    </location>
</feature>
<dbReference type="Proteomes" id="UP000053923">
    <property type="component" value="Unassembled WGS sequence"/>
</dbReference>
<evidence type="ECO:0000256" key="2">
    <source>
        <dbReference type="SAM" id="Phobius"/>
    </source>
</evidence>
<protein>
    <submittedName>
        <fullName evidence="3">Uncharacterized protein</fullName>
    </submittedName>
</protein>
<keyword evidence="2" id="KW-0472">Membrane</keyword>
<reference evidence="4" key="1">
    <citation type="submission" date="2015-10" db="EMBL/GenBank/DDBJ databases">
        <authorList>
            <person name="Ju K.-S."/>
            <person name="Doroghazi J.R."/>
            <person name="Metcalf W.W."/>
        </authorList>
    </citation>
    <scope>NUCLEOTIDE SEQUENCE [LARGE SCALE GENOMIC DNA]</scope>
    <source>
        <strain evidence="4">NRRL 3151</strain>
    </source>
</reference>
<dbReference type="AlphaFoldDB" id="A0A101JEQ8"/>
<keyword evidence="4" id="KW-1185">Reference proteome</keyword>
<feature type="region of interest" description="Disordered" evidence="1">
    <location>
        <begin position="221"/>
        <end position="270"/>
    </location>
</feature>
<organism evidence="3 4">
    <name type="scientific">Streptomyces regalis</name>
    <dbReference type="NCBI Taxonomy" id="68262"/>
    <lineage>
        <taxon>Bacteria</taxon>
        <taxon>Bacillati</taxon>
        <taxon>Actinomycetota</taxon>
        <taxon>Actinomycetes</taxon>
        <taxon>Kitasatosporales</taxon>
        <taxon>Streptomycetaceae</taxon>
        <taxon>Streptomyces</taxon>
    </lineage>
</organism>
<evidence type="ECO:0000256" key="1">
    <source>
        <dbReference type="SAM" id="MobiDB-lite"/>
    </source>
</evidence>
<feature type="compositionally biased region" description="Basic and acidic residues" evidence="1">
    <location>
        <begin position="221"/>
        <end position="233"/>
    </location>
</feature>
<name>A0A101JEQ8_9ACTN</name>
<evidence type="ECO:0000313" key="4">
    <source>
        <dbReference type="Proteomes" id="UP000053923"/>
    </source>
</evidence>
<dbReference type="RefSeq" id="WP_062709925.1">
    <property type="nucleotide sequence ID" value="NZ_LLZG01000369.1"/>
</dbReference>
<keyword evidence="2" id="KW-0812">Transmembrane</keyword>
<dbReference type="EMBL" id="LLZG01000369">
    <property type="protein sequence ID" value="KUL25473.1"/>
    <property type="molecule type" value="Genomic_DNA"/>
</dbReference>
<evidence type="ECO:0000313" key="3">
    <source>
        <dbReference type="EMBL" id="KUL25473.1"/>
    </source>
</evidence>
<feature type="transmembrane region" description="Helical" evidence="2">
    <location>
        <begin position="45"/>
        <end position="65"/>
    </location>
</feature>